<dbReference type="Gene3D" id="1.10.10.10">
    <property type="entry name" value="Winged helix-like DNA-binding domain superfamily/Winged helix DNA-binding domain"/>
    <property type="match status" value="1"/>
</dbReference>
<dbReference type="PANTHER" id="PTHR43712:SF4">
    <property type="entry name" value="O-METHYLTRANSFERASE DOMAIN-CONTAINING PROTEIN"/>
    <property type="match status" value="1"/>
</dbReference>
<protein>
    <recommendedName>
        <fullName evidence="4">O-methyltransferase C-terminal domain-containing protein</fullName>
    </recommendedName>
</protein>
<dbReference type="Gene3D" id="3.40.50.150">
    <property type="entry name" value="Vaccinia Virus protein VP39"/>
    <property type="match status" value="1"/>
</dbReference>
<reference evidence="5 6" key="1">
    <citation type="submission" date="2024-03" db="EMBL/GenBank/DDBJ databases">
        <title>A high-quality draft genome sequence of Diaporthe vaccinii, a causative agent of upright dieback and viscid rot disease in cranberry plants.</title>
        <authorList>
            <person name="Sarrasin M."/>
            <person name="Lang B.F."/>
            <person name="Burger G."/>
        </authorList>
    </citation>
    <scope>NUCLEOTIDE SEQUENCE [LARGE SCALE GENOMIC DNA]</scope>
    <source>
        <strain evidence="5 6">IS7</strain>
    </source>
</reference>
<dbReference type="InterPro" id="IPR036388">
    <property type="entry name" value="WH-like_DNA-bd_sf"/>
</dbReference>
<dbReference type="InterPro" id="IPR001077">
    <property type="entry name" value="COMT_C"/>
</dbReference>
<dbReference type="PIRSF" id="PIRSF005739">
    <property type="entry name" value="O-mtase"/>
    <property type="match status" value="1"/>
</dbReference>
<dbReference type="EMBL" id="JBAWTH010000093">
    <property type="protein sequence ID" value="KAL2277862.1"/>
    <property type="molecule type" value="Genomic_DNA"/>
</dbReference>
<keyword evidence="1" id="KW-0489">Methyltransferase</keyword>
<evidence type="ECO:0000256" key="3">
    <source>
        <dbReference type="ARBA" id="ARBA00022691"/>
    </source>
</evidence>
<dbReference type="SUPFAM" id="SSF53335">
    <property type="entry name" value="S-adenosyl-L-methionine-dependent methyltransferases"/>
    <property type="match status" value="1"/>
</dbReference>
<evidence type="ECO:0000256" key="1">
    <source>
        <dbReference type="ARBA" id="ARBA00022603"/>
    </source>
</evidence>
<dbReference type="InterPro" id="IPR036390">
    <property type="entry name" value="WH_DNA-bd_sf"/>
</dbReference>
<dbReference type="SUPFAM" id="SSF46785">
    <property type="entry name" value="Winged helix' DNA-binding domain"/>
    <property type="match status" value="1"/>
</dbReference>
<dbReference type="Proteomes" id="UP001600888">
    <property type="component" value="Unassembled WGS sequence"/>
</dbReference>
<comment type="caution">
    <text evidence="5">The sequence shown here is derived from an EMBL/GenBank/DDBJ whole genome shotgun (WGS) entry which is preliminary data.</text>
</comment>
<evidence type="ECO:0000313" key="5">
    <source>
        <dbReference type="EMBL" id="KAL2277862.1"/>
    </source>
</evidence>
<dbReference type="Pfam" id="PF00891">
    <property type="entry name" value="Methyltransf_2"/>
    <property type="match status" value="1"/>
</dbReference>
<dbReference type="InterPro" id="IPR016461">
    <property type="entry name" value="COMT-like"/>
</dbReference>
<dbReference type="InterPro" id="IPR029063">
    <property type="entry name" value="SAM-dependent_MTases_sf"/>
</dbReference>
<accession>A0ABR4E629</accession>
<gene>
    <name evidence="5" type="ORF">FJTKL_15151</name>
</gene>
<organism evidence="5 6">
    <name type="scientific">Diaporthe vaccinii</name>
    <dbReference type="NCBI Taxonomy" id="105482"/>
    <lineage>
        <taxon>Eukaryota</taxon>
        <taxon>Fungi</taxon>
        <taxon>Dikarya</taxon>
        <taxon>Ascomycota</taxon>
        <taxon>Pezizomycotina</taxon>
        <taxon>Sordariomycetes</taxon>
        <taxon>Sordariomycetidae</taxon>
        <taxon>Diaporthales</taxon>
        <taxon>Diaporthaceae</taxon>
        <taxon>Diaporthe</taxon>
        <taxon>Diaporthe eres species complex</taxon>
    </lineage>
</organism>
<dbReference type="PROSITE" id="PS51683">
    <property type="entry name" value="SAM_OMT_II"/>
    <property type="match status" value="1"/>
</dbReference>
<evidence type="ECO:0000256" key="2">
    <source>
        <dbReference type="ARBA" id="ARBA00022679"/>
    </source>
</evidence>
<keyword evidence="6" id="KW-1185">Reference proteome</keyword>
<sequence length="382" mass="42395">MDAALERVRELAATTSGASRQQLAVELYRLAHSLEDSETIVHRFGYLHLQTAAVKIGFDLGLFKLLSASKDSLEAGQIADMLGGDKALIGRYLRYLVSIGVIDKVGEVGYAANHTTRLLTERVAESGISHCFQTCAPEFQALPAFLKRTAYENPSDEMNTVFQFANNTTGHQFEWFKDHPQELAYFNDFMASRRKPSLSWLSVYPVEKETAGLTDPSRAVYVNMGGGIGHQCAEFKTAFPSIPGRVILQDLPHTIAEALQTVGVENMGHDFFAPQPIKGAKFYFVRGVCHNHPDHKVRRLLEQVKDAMASDSVLLLDELVLPSGEVSAYGAGLDLTMMSAFAGAERDETQWRSLIEEAGLKLVKDYDYNPLGYERVMEVRLP</sequence>
<feature type="domain" description="O-methyltransferase C-terminal" evidence="4">
    <location>
        <begin position="220"/>
        <end position="360"/>
    </location>
</feature>
<dbReference type="PANTHER" id="PTHR43712">
    <property type="entry name" value="PUTATIVE (AFU_ORTHOLOGUE AFUA_4G14580)-RELATED"/>
    <property type="match status" value="1"/>
</dbReference>
<name>A0ABR4E629_9PEZI</name>
<evidence type="ECO:0000259" key="4">
    <source>
        <dbReference type="Pfam" id="PF00891"/>
    </source>
</evidence>
<keyword evidence="2" id="KW-0808">Transferase</keyword>
<proteinExistence type="predicted"/>
<keyword evidence="3" id="KW-0949">S-adenosyl-L-methionine</keyword>
<evidence type="ECO:0000313" key="6">
    <source>
        <dbReference type="Proteomes" id="UP001600888"/>
    </source>
</evidence>